<dbReference type="RefSeq" id="WP_255229295.1">
    <property type="nucleotide sequence ID" value="NZ_JAJEKE010000028.1"/>
</dbReference>
<keyword evidence="5" id="KW-1185">Reference proteome</keyword>
<evidence type="ECO:0000259" key="3">
    <source>
        <dbReference type="PROSITE" id="PS51866"/>
    </source>
</evidence>
<dbReference type="PROSITE" id="PS51866">
    <property type="entry name" value="MOP"/>
    <property type="match status" value="1"/>
</dbReference>
<dbReference type="InterPro" id="IPR004606">
    <property type="entry name" value="Mop_domain"/>
</dbReference>
<accession>A0ABT1NKD3</accession>
<evidence type="ECO:0000256" key="2">
    <source>
        <dbReference type="PROSITE-ProRule" id="PRU01213"/>
    </source>
</evidence>
<protein>
    <submittedName>
        <fullName evidence="4">TOBE domain-containing protein</fullName>
    </submittedName>
</protein>
<dbReference type="SUPFAM" id="SSF50331">
    <property type="entry name" value="MOP-like"/>
    <property type="match status" value="1"/>
</dbReference>
<name>A0ABT1NKD3_9FIRM</name>
<reference evidence="4 5" key="1">
    <citation type="submission" date="2021-10" db="EMBL/GenBank/DDBJ databases">
        <title>Lutispora strain m25 sp. nov., a thermophilic, non-spore-forming bacterium isolated from a lab-scale methanogenic bioreactor digesting anaerobic sludge.</title>
        <authorList>
            <person name="El Houari A."/>
            <person name="Mcdonald J."/>
        </authorList>
    </citation>
    <scope>NUCLEOTIDE SEQUENCE [LARGE SCALE GENOMIC DNA]</scope>
    <source>
        <strain evidence="5">m25</strain>
    </source>
</reference>
<gene>
    <name evidence="4" type="ORF">LJD61_19625</name>
</gene>
<organism evidence="4 5">
    <name type="scientific">Lutispora saccharofermentans</name>
    <dbReference type="NCBI Taxonomy" id="3024236"/>
    <lineage>
        <taxon>Bacteria</taxon>
        <taxon>Bacillati</taxon>
        <taxon>Bacillota</taxon>
        <taxon>Clostridia</taxon>
        <taxon>Lutisporales</taxon>
        <taxon>Lutisporaceae</taxon>
        <taxon>Lutispora</taxon>
    </lineage>
</organism>
<evidence type="ECO:0000256" key="1">
    <source>
        <dbReference type="ARBA" id="ARBA00022505"/>
    </source>
</evidence>
<sequence length="69" mass="7317">MKISGRNKIKGKVVNVINGIVTSEVEIDAGNGIRIVGVITKSSVDDMNINVGDEITALIKASSVMFIKD</sequence>
<evidence type="ECO:0000313" key="4">
    <source>
        <dbReference type="EMBL" id="MCQ1531732.1"/>
    </source>
</evidence>
<proteinExistence type="predicted"/>
<dbReference type="EMBL" id="JAJEKE010000028">
    <property type="protein sequence ID" value="MCQ1531732.1"/>
    <property type="molecule type" value="Genomic_DNA"/>
</dbReference>
<feature type="domain" description="Mop" evidence="3">
    <location>
        <begin position="2"/>
        <end position="68"/>
    </location>
</feature>
<dbReference type="InterPro" id="IPR008995">
    <property type="entry name" value="Mo/tungstate-bd_C_term_dom"/>
</dbReference>
<dbReference type="InterPro" id="IPR005116">
    <property type="entry name" value="Transp-assoc_OB_typ1"/>
</dbReference>
<dbReference type="Proteomes" id="UP001651880">
    <property type="component" value="Unassembled WGS sequence"/>
</dbReference>
<evidence type="ECO:0000313" key="5">
    <source>
        <dbReference type="Proteomes" id="UP001651880"/>
    </source>
</evidence>
<dbReference type="Gene3D" id="2.40.50.100">
    <property type="match status" value="1"/>
</dbReference>
<comment type="caution">
    <text evidence="4">The sequence shown here is derived from an EMBL/GenBank/DDBJ whole genome shotgun (WGS) entry which is preliminary data.</text>
</comment>
<dbReference type="Pfam" id="PF03459">
    <property type="entry name" value="TOBE"/>
    <property type="match status" value="1"/>
</dbReference>
<dbReference type="NCBIfam" id="TIGR00638">
    <property type="entry name" value="Mop"/>
    <property type="match status" value="1"/>
</dbReference>
<keyword evidence="1 2" id="KW-0500">Molybdenum</keyword>